<dbReference type="PROSITE" id="PS00061">
    <property type="entry name" value="ADH_SHORT"/>
    <property type="match status" value="1"/>
</dbReference>
<keyword evidence="3" id="KW-0251">Elongation factor</keyword>
<dbReference type="SUPFAM" id="SSF51735">
    <property type="entry name" value="NAD(P)-binding Rossmann-fold domains"/>
    <property type="match status" value="1"/>
</dbReference>
<dbReference type="NCBIfam" id="NF047420">
    <property type="entry name" value="EF_P_mod_YmfI"/>
    <property type="match status" value="1"/>
</dbReference>
<dbReference type="InterPro" id="IPR020904">
    <property type="entry name" value="Sc_DH/Rdtase_CS"/>
</dbReference>
<dbReference type="InterPro" id="IPR050259">
    <property type="entry name" value="SDR"/>
</dbReference>
<dbReference type="Gene3D" id="3.40.50.720">
    <property type="entry name" value="NAD(P)-binding Rossmann-like Domain"/>
    <property type="match status" value="1"/>
</dbReference>
<dbReference type="EMBL" id="JBHSMH010000113">
    <property type="protein sequence ID" value="MFC5472081.1"/>
    <property type="molecule type" value="Genomic_DNA"/>
</dbReference>
<sequence length="244" mass="25460">MKRVALVTGASRGIGAAVARRLAEDGADVAIHFFAAAEAAEAVANDCRAYGGQAVVLRADMRLRGACLSMKERLDELGWTPDIVVHCAGIAHYGLLEDTDDDVWDGLMNVNLKGAHELVKAFAPTMRGNRWGRFVFLSSVWGSVGAAGEAAYAASKGGLNAFAKSAAKELASSGITANAVSPGAVDTDMLSSLGEDDLNELRRDIPLGRLGTPDDVAQLVRFLASDGAGYVTGQAIGLNGGWHM</sequence>
<dbReference type="PANTHER" id="PTHR42879">
    <property type="entry name" value="3-OXOACYL-(ACYL-CARRIER-PROTEIN) REDUCTASE"/>
    <property type="match status" value="1"/>
</dbReference>
<evidence type="ECO:0000256" key="1">
    <source>
        <dbReference type="ARBA" id="ARBA00006484"/>
    </source>
</evidence>
<feature type="domain" description="Ketoreductase" evidence="2">
    <location>
        <begin position="3"/>
        <end position="183"/>
    </location>
</feature>
<reference evidence="4" key="1">
    <citation type="journal article" date="2019" name="Int. J. Syst. Evol. Microbiol.">
        <title>The Global Catalogue of Microorganisms (GCM) 10K type strain sequencing project: providing services to taxonomists for standard genome sequencing and annotation.</title>
        <authorList>
            <consortium name="The Broad Institute Genomics Platform"/>
            <consortium name="The Broad Institute Genome Sequencing Center for Infectious Disease"/>
            <person name="Wu L."/>
            <person name="Ma J."/>
        </authorList>
    </citation>
    <scope>NUCLEOTIDE SEQUENCE [LARGE SCALE GENOMIC DNA]</scope>
    <source>
        <strain evidence="4">CCUG 57113</strain>
    </source>
</reference>
<proteinExistence type="inferred from homology"/>
<protein>
    <submittedName>
        <fullName evidence="3">Elongation factor P 5-aminopentanone reductase</fullName>
    </submittedName>
</protein>
<comment type="caution">
    <text evidence="3">The sequence shown here is derived from an EMBL/GenBank/DDBJ whole genome shotgun (WGS) entry which is preliminary data.</text>
</comment>
<dbReference type="PRINTS" id="PR00081">
    <property type="entry name" value="GDHRDH"/>
</dbReference>
<dbReference type="GO" id="GO:0003746">
    <property type="term" value="F:translation elongation factor activity"/>
    <property type="evidence" value="ECO:0007669"/>
    <property type="project" value="UniProtKB-KW"/>
</dbReference>
<gene>
    <name evidence="3" type="primary">ymfI</name>
    <name evidence="3" type="ORF">ACFPPD_25700</name>
</gene>
<dbReference type="RefSeq" id="WP_209746756.1">
    <property type="nucleotide sequence ID" value="NZ_JBHSMH010000113.1"/>
</dbReference>
<name>A0ABW0M5G3_9BACL</name>
<keyword evidence="3" id="KW-0648">Protein biosynthesis</keyword>
<dbReference type="Proteomes" id="UP001596105">
    <property type="component" value="Unassembled WGS sequence"/>
</dbReference>
<evidence type="ECO:0000259" key="2">
    <source>
        <dbReference type="SMART" id="SM00822"/>
    </source>
</evidence>
<dbReference type="SMART" id="SM00822">
    <property type="entry name" value="PKS_KR"/>
    <property type="match status" value="1"/>
</dbReference>
<dbReference type="PRINTS" id="PR00080">
    <property type="entry name" value="SDRFAMILY"/>
</dbReference>
<evidence type="ECO:0000313" key="4">
    <source>
        <dbReference type="Proteomes" id="UP001596105"/>
    </source>
</evidence>
<evidence type="ECO:0000313" key="3">
    <source>
        <dbReference type="EMBL" id="MFC5472081.1"/>
    </source>
</evidence>
<comment type="similarity">
    <text evidence="1">Belongs to the short-chain dehydrogenases/reductases (SDR) family.</text>
</comment>
<accession>A0ABW0M5G3</accession>
<dbReference type="InterPro" id="IPR036291">
    <property type="entry name" value="NAD(P)-bd_dom_sf"/>
</dbReference>
<dbReference type="InterPro" id="IPR057326">
    <property type="entry name" value="KR_dom"/>
</dbReference>
<dbReference type="PANTHER" id="PTHR42879:SF2">
    <property type="entry name" value="3-OXOACYL-[ACYL-CARRIER-PROTEIN] REDUCTASE FABG"/>
    <property type="match status" value="1"/>
</dbReference>
<dbReference type="Pfam" id="PF13561">
    <property type="entry name" value="adh_short_C2"/>
    <property type="match status" value="1"/>
</dbReference>
<organism evidence="3 4">
    <name type="scientific">Cohnella suwonensis</name>
    <dbReference type="NCBI Taxonomy" id="696072"/>
    <lineage>
        <taxon>Bacteria</taxon>
        <taxon>Bacillati</taxon>
        <taxon>Bacillota</taxon>
        <taxon>Bacilli</taxon>
        <taxon>Bacillales</taxon>
        <taxon>Paenibacillaceae</taxon>
        <taxon>Cohnella</taxon>
    </lineage>
</organism>
<dbReference type="InterPro" id="IPR002347">
    <property type="entry name" value="SDR_fam"/>
</dbReference>
<keyword evidence="4" id="KW-1185">Reference proteome</keyword>